<dbReference type="SFLD" id="SFLDG01082">
    <property type="entry name" value="B12-binding_domain_containing"/>
    <property type="match status" value="1"/>
</dbReference>
<dbReference type="InterPro" id="IPR007197">
    <property type="entry name" value="rSAM"/>
</dbReference>
<name>A0A345ZRD9_9HYPH</name>
<dbReference type="KEGG" id="ptaw:DW352_02505"/>
<evidence type="ECO:0000256" key="3">
    <source>
        <dbReference type="ARBA" id="ARBA00022723"/>
    </source>
</evidence>
<dbReference type="InterPro" id="IPR058240">
    <property type="entry name" value="rSAM_sf"/>
</dbReference>
<dbReference type="EMBL" id="CP031417">
    <property type="protein sequence ID" value="AXK79486.1"/>
    <property type="molecule type" value="Genomic_DNA"/>
</dbReference>
<organism evidence="7 8">
    <name type="scientific">Pseudolabrys taiwanensis</name>
    <dbReference type="NCBI Taxonomy" id="331696"/>
    <lineage>
        <taxon>Bacteria</taxon>
        <taxon>Pseudomonadati</taxon>
        <taxon>Pseudomonadota</taxon>
        <taxon>Alphaproteobacteria</taxon>
        <taxon>Hyphomicrobiales</taxon>
        <taxon>Xanthobacteraceae</taxon>
        <taxon>Pseudolabrys</taxon>
    </lineage>
</organism>
<dbReference type="GO" id="GO:0046872">
    <property type="term" value="F:metal ion binding"/>
    <property type="evidence" value="ECO:0007669"/>
    <property type="project" value="UniProtKB-KW"/>
</dbReference>
<keyword evidence="4" id="KW-0408">Iron</keyword>
<comment type="cofactor">
    <cofactor evidence="1">
        <name>[4Fe-4S] cluster</name>
        <dbReference type="ChEBI" id="CHEBI:49883"/>
    </cofactor>
</comment>
<evidence type="ECO:0000256" key="4">
    <source>
        <dbReference type="ARBA" id="ARBA00023004"/>
    </source>
</evidence>
<dbReference type="AlphaFoldDB" id="A0A345ZRD9"/>
<dbReference type="InterPro" id="IPR051198">
    <property type="entry name" value="BchE-like"/>
</dbReference>
<dbReference type="SMART" id="SM00729">
    <property type="entry name" value="Elp3"/>
    <property type="match status" value="1"/>
</dbReference>
<dbReference type="SUPFAM" id="SSF102114">
    <property type="entry name" value="Radical SAM enzymes"/>
    <property type="match status" value="1"/>
</dbReference>
<proteinExistence type="predicted"/>
<dbReference type="GO" id="GO:0051539">
    <property type="term" value="F:4 iron, 4 sulfur cluster binding"/>
    <property type="evidence" value="ECO:0007669"/>
    <property type="project" value="UniProtKB-KW"/>
</dbReference>
<keyword evidence="8" id="KW-1185">Reference proteome</keyword>
<dbReference type="Pfam" id="PF04055">
    <property type="entry name" value="Radical_SAM"/>
    <property type="match status" value="1"/>
</dbReference>
<evidence type="ECO:0000256" key="2">
    <source>
        <dbReference type="ARBA" id="ARBA00022691"/>
    </source>
</evidence>
<keyword evidence="2" id="KW-0949">S-adenosyl-L-methionine</keyword>
<dbReference type="PANTHER" id="PTHR43409">
    <property type="entry name" value="ANAEROBIC MAGNESIUM-PROTOPORPHYRIN IX MONOMETHYL ESTER CYCLASE-RELATED"/>
    <property type="match status" value="1"/>
</dbReference>
<dbReference type="InterPro" id="IPR023404">
    <property type="entry name" value="rSAM_horseshoe"/>
</dbReference>
<evidence type="ECO:0000313" key="7">
    <source>
        <dbReference type="EMBL" id="AXK79486.1"/>
    </source>
</evidence>
<reference evidence="7 8" key="1">
    <citation type="submission" date="2018-07" db="EMBL/GenBank/DDBJ databases">
        <authorList>
            <person name="Quirk P.G."/>
            <person name="Krulwich T.A."/>
        </authorList>
    </citation>
    <scope>NUCLEOTIDE SEQUENCE [LARGE SCALE GENOMIC DNA]</scope>
    <source>
        <strain evidence="7 8">CC-BB4</strain>
    </source>
</reference>
<dbReference type="InterPro" id="IPR034466">
    <property type="entry name" value="Methyltransferase_Class_B"/>
</dbReference>
<dbReference type="Gene3D" id="3.80.30.20">
    <property type="entry name" value="tm_1862 like domain"/>
    <property type="match status" value="1"/>
</dbReference>
<dbReference type="PROSITE" id="PS51918">
    <property type="entry name" value="RADICAL_SAM"/>
    <property type="match status" value="1"/>
</dbReference>
<dbReference type="RefSeq" id="WP_115688224.1">
    <property type="nucleotide sequence ID" value="NZ_CP031417.1"/>
</dbReference>
<accession>A0A345ZRD9</accession>
<dbReference type="SFLD" id="SFLDG01123">
    <property type="entry name" value="methyltransferase_(Class_B)"/>
    <property type="match status" value="1"/>
</dbReference>
<dbReference type="OrthoDB" id="9801424at2"/>
<evidence type="ECO:0000259" key="6">
    <source>
        <dbReference type="PROSITE" id="PS51918"/>
    </source>
</evidence>
<keyword evidence="5" id="KW-0411">Iron-sulfur</keyword>
<evidence type="ECO:0000313" key="8">
    <source>
        <dbReference type="Proteomes" id="UP000254889"/>
    </source>
</evidence>
<dbReference type="Proteomes" id="UP000254889">
    <property type="component" value="Chromosome"/>
</dbReference>
<dbReference type="CDD" id="cd01335">
    <property type="entry name" value="Radical_SAM"/>
    <property type="match status" value="1"/>
</dbReference>
<dbReference type="InterPro" id="IPR006638">
    <property type="entry name" value="Elp3/MiaA/NifB-like_rSAM"/>
</dbReference>
<dbReference type="SFLD" id="SFLDS00029">
    <property type="entry name" value="Radical_SAM"/>
    <property type="match status" value="1"/>
</dbReference>
<sequence length="607" mass="68307">MAAGEREQVPTGSTASRRFCLVLIKPSHYDDGGYVIQWLRSPIPSNSLASLYGLAKDCAARQILGDDVAIDIHAFDETNTRVHPARVARMIEDAGAGMVMLAGVQSNQFPRALDLAKPLRERGIQVGIGGFHVSGVLAMLNGVDADLDRAKEMGVSLFAGEAEGRLEETLRDAYAGRLKPLYNYMGDLPGIEGTPIPLMAAERAQRTAGGTTSFDAGRGCPYQCSFCTIINVQGRKSRRRSPDDIEHIVRTNYAQGLRAFFITDDNFARNKDWEAILDRIIHLREVEKFNLSFIIQVDTLCHKLPNFVEKAARAGVKRVFIGLENINPDNLLGAKKRQNKITEYRKMLLAWKNAGVITYAGYILGFPGDTYASIMHDIDVIKRELPVDLLEFFYLTPLPGSEDHLKLKKAGAWLDPDLNKYDLNHICTPHPKMSREDWDRAYKDAWQRYYTIEHVETILRRVASTKANASNALFLITWFMGSINIEHIHPLEGGFLRKRVRRDRRPGLPIEAAWSFYPKYAGEIAGKLVAWTKLYVKLRRIYLRIKKDPRRYAYTDLAMTPVNDDELETHELFNTGAAQAYVARAKHIKDAQDGHLPAPEVPVQAAE</sequence>
<feature type="domain" description="Radical SAM core" evidence="6">
    <location>
        <begin position="206"/>
        <end position="436"/>
    </location>
</feature>
<dbReference type="GO" id="GO:0003824">
    <property type="term" value="F:catalytic activity"/>
    <property type="evidence" value="ECO:0007669"/>
    <property type="project" value="InterPro"/>
</dbReference>
<evidence type="ECO:0000256" key="5">
    <source>
        <dbReference type="ARBA" id="ARBA00023014"/>
    </source>
</evidence>
<evidence type="ECO:0000256" key="1">
    <source>
        <dbReference type="ARBA" id="ARBA00001966"/>
    </source>
</evidence>
<keyword evidence="3" id="KW-0479">Metal-binding</keyword>
<protein>
    <submittedName>
        <fullName evidence="7">Radical SAM protein</fullName>
    </submittedName>
</protein>
<gene>
    <name evidence="7" type="ORF">DW352_02505</name>
</gene>